<dbReference type="RefSeq" id="WP_062293794.1">
    <property type="nucleotide sequence ID" value="NZ_CP012036.1"/>
</dbReference>
<dbReference type="PATRIC" id="fig|224013.5.peg.3548"/>
<dbReference type="Proteomes" id="UP000062645">
    <property type="component" value="Chromosome"/>
</dbReference>
<dbReference type="EMBL" id="CP012036">
    <property type="protein sequence ID" value="ALF53815.1"/>
    <property type="molecule type" value="Genomic_DNA"/>
</dbReference>
<name>A0A0M4SS19_9NOSO</name>
<protein>
    <submittedName>
        <fullName evidence="1">Uncharacterized protein</fullName>
    </submittedName>
</protein>
<dbReference type="OrthoDB" id="9763644at2"/>
<reference evidence="1 2" key="2">
    <citation type="journal article" date="2016" name="Genome Announc.">
        <title>Draft Genome Sequence of the N2-Fixing Cyanobacterium Nostoc piscinale CENA21, Isolated from the Brazilian Amazon Floodplain.</title>
        <authorList>
            <person name="Leao T."/>
            <person name="Guimaraes P.I."/>
            <person name="de Melo A.G."/>
            <person name="Ramos R.T."/>
            <person name="Leao P.N."/>
            <person name="Silva A."/>
            <person name="Fiore M.F."/>
            <person name="Schneider M.P."/>
        </authorList>
    </citation>
    <scope>NUCLEOTIDE SEQUENCE [LARGE SCALE GENOMIC DNA]</scope>
    <source>
        <strain evidence="1 2">CENA21</strain>
    </source>
</reference>
<reference evidence="2" key="1">
    <citation type="submission" date="2015-07" db="EMBL/GenBank/DDBJ databases">
        <title>Genome Of Nitrogen-Fixing Cyanobacterium Nostoc piscinale CENA21 From Solimoes/Amazon River Floodplain Sediments And Comparative Genomics To Uncover Biosynthetic Natural Products Potential.</title>
        <authorList>
            <person name="Leao T.F."/>
            <person name="Leao P.N."/>
            <person name="Guimaraes P.I."/>
            <person name="de Melo A.G.C."/>
            <person name="Ramos R.T.J."/>
            <person name="Silva A."/>
            <person name="Fiore M.F."/>
            <person name="Schneider M.P.C."/>
        </authorList>
    </citation>
    <scope>NUCLEOTIDE SEQUENCE [LARGE SCALE GENOMIC DNA]</scope>
    <source>
        <strain evidence="2">CENA21</strain>
    </source>
</reference>
<gene>
    <name evidence="1" type="ORF">ACX27_14715</name>
</gene>
<dbReference type="AlphaFoldDB" id="A0A0M4SS19"/>
<accession>A0A0M4SS19</accession>
<dbReference type="KEGG" id="npz:ACX27_14715"/>
<proteinExistence type="predicted"/>
<organism evidence="1 2">
    <name type="scientific">Nostoc piscinale CENA21</name>
    <dbReference type="NCBI Taxonomy" id="224013"/>
    <lineage>
        <taxon>Bacteria</taxon>
        <taxon>Bacillati</taxon>
        <taxon>Cyanobacteriota</taxon>
        <taxon>Cyanophyceae</taxon>
        <taxon>Nostocales</taxon>
        <taxon>Nostocaceae</taxon>
        <taxon>Nostoc</taxon>
    </lineage>
</organism>
<evidence type="ECO:0000313" key="2">
    <source>
        <dbReference type="Proteomes" id="UP000062645"/>
    </source>
</evidence>
<keyword evidence="2" id="KW-1185">Reference proteome</keyword>
<evidence type="ECO:0000313" key="1">
    <source>
        <dbReference type="EMBL" id="ALF53815.1"/>
    </source>
</evidence>
<sequence length="70" mass="7960">MKTGRTAPAKYTELYLLPDENWTLNIGHLVDYAGEICVIVGRDQQKGWQLESSSGLFMYAKSKQLKKPEL</sequence>